<feature type="region of interest" description="Disordered" evidence="4">
    <location>
        <begin position="38"/>
        <end position="62"/>
    </location>
</feature>
<dbReference type="InterPro" id="IPR036770">
    <property type="entry name" value="Ankyrin_rpt-contain_sf"/>
</dbReference>
<dbReference type="PRINTS" id="PR01415">
    <property type="entry name" value="ANKYRIN"/>
</dbReference>
<dbReference type="SMART" id="SM00248">
    <property type="entry name" value="ANK"/>
    <property type="match status" value="5"/>
</dbReference>
<dbReference type="Pfam" id="PF12796">
    <property type="entry name" value="Ank_2"/>
    <property type="match status" value="2"/>
</dbReference>
<evidence type="ECO:0000256" key="4">
    <source>
        <dbReference type="SAM" id="MobiDB-lite"/>
    </source>
</evidence>
<evidence type="ECO:0000313" key="5">
    <source>
        <dbReference type="EMBL" id="CAG9185500.1"/>
    </source>
</evidence>
<dbReference type="PANTHER" id="PTHR24193:SF121">
    <property type="entry name" value="ADA2A-CONTAINING COMPLEX COMPONENT 3, ISOFORM D"/>
    <property type="match status" value="1"/>
</dbReference>
<proteinExistence type="predicted"/>
<evidence type="ECO:0000256" key="1">
    <source>
        <dbReference type="ARBA" id="ARBA00022737"/>
    </source>
</evidence>
<dbReference type="EMBL" id="CAJZAF010000042">
    <property type="protein sequence ID" value="CAG9185500.1"/>
    <property type="molecule type" value="Genomic_DNA"/>
</dbReference>
<feature type="repeat" description="ANK" evidence="3">
    <location>
        <begin position="169"/>
        <end position="201"/>
    </location>
</feature>
<accession>A0ABM8XYI9</accession>
<feature type="repeat" description="ANK" evidence="3">
    <location>
        <begin position="136"/>
        <end position="168"/>
    </location>
</feature>
<keyword evidence="2 3" id="KW-0040">ANK repeat</keyword>
<evidence type="ECO:0000256" key="3">
    <source>
        <dbReference type="PROSITE-ProRule" id="PRU00023"/>
    </source>
</evidence>
<dbReference type="Gene3D" id="1.25.40.20">
    <property type="entry name" value="Ankyrin repeat-containing domain"/>
    <property type="match status" value="1"/>
</dbReference>
<evidence type="ECO:0008006" key="7">
    <source>
        <dbReference type="Google" id="ProtNLM"/>
    </source>
</evidence>
<sequence>MTRPVLRTRRQALSEMLGLMGLLTCGALLAGQGNQTLAARPAGASDPAGSPRGTRGDSTHVPARSEGISALDRNLFTAASAGDLELVNRLLAAGASAQAVDERGRSALLAAVYNRRGEVSRTLIVAGADVNRKDTESNSPFLLAAATGQVDVVRLALSHGADLTSTDRYDGTALIVASQHGNVEVVKLLLQKGIAVDHVNQLGWTALLEAVILGDGGARYEEIVQLLIDAGADANLADREGVTPTRHARERGYKSMVKILMRARGH</sequence>
<comment type="caution">
    <text evidence="5">The sequence shown here is derived from an EMBL/GenBank/DDBJ whole genome shotgun (WGS) entry which is preliminary data.</text>
</comment>
<gene>
    <name evidence="5" type="ORF">LMG23994_05753</name>
</gene>
<organism evidence="5 6">
    <name type="scientific">Cupriavidus pinatubonensis</name>
    <dbReference type="NCBI Taxonomy" id="248026"/>
    <lineage>
        <taxon>Bacteria</taxon>
        <taxon>Pseudomonadati</taxon>
        <taxon>Pseudomonadota</taxon>
        <taxon>Betaproteobacteria</taxon>
        <taxon>Burkholderiales</taxon>
        <taxon>Burkholderiaceae</taxon>
        <taxon>Cupriavidus</taxon>
    </lineage>
</organism>
<keyword evidence="1" id="KW-0677">Repeat</keyword>
<dbReference type="RefSeq" id="WP_224008847.1">
    <property type="nucleotide sequence ID" value="NZ_CAJZAF010000042.1"/>
</dbReference>
<protein>
    <recommendedName>
        <fullName evidence="7">Ankyrin</fullName>
    </recommendedName>
</protein>
<dbReference type="InterPro" id="IPR002110">
    <property type="entry name" value="Ankyrin_rpt"/>
</dbReference>
<evidence type="ECO:0000256" key="2">
    <source>
        <dbReference type="ARBA" id="ARBA00023043"/>
    </source>
</evidence>
<dbReference type="InterPro" id="IPR050663">
    <property type="entry name" value="Ankyrin-SOCS_Box"/>
</dbReference>
<evidence type="ECO:0000313" key="6">
    <source>
        <dbReference type="Proteomes" id="UP000701702"/>
    </source>
</evidence>
<name>A0ABM8XYI9_9BURK</name>
<dbReference type="PROSITE" id="PS50297">
    <property type="entry name" value="ANK_REP_REGION"/>
    <property type="match status" value="3"/>
</dbReference>
<dbReference type="Proteomes" id="UP000701702">
    <property type="component" value="Unassembled WGS sequence"/>
</dbReference>
<feature type="repeat" description="ANK" evidence="3">
    <location>
        <begin position="103"/>
        <end position="135"/>
    </location>
</feature>
<reference evidence="5 6" key="1">
    <citation type="submission" date="2021-08" db="EMBL/GenBank/DDBJ databases">
        <authorList>
            <person name="Peeters C."/>
        </authorList>
    </citation>
    <scope>NUCLEOTIDE SEQUENCE [LARGE SCALE GENOMIC DNA]</scope>
    <source>
        <strain evidence="5 6">LMG 23994</strain>
    </source>
</reference>
<dbReference type="PANTHER" id="PTHR24193">
    <property type="entry name" value="ANKYRIN REPEAT PROTEIN"/>
    <property type="match status" value="1"/>
</dbReference>
<dbReference type="PROSITE" id="PS50088">
    <property type="entry name" value="ANK_REPEAT"/>
    <property type="match status" value="4"/>
</dbReference>
<feature type="repeat" description="ANK" evidence="3">
    <location>
        <begin position="202"/>
        <end position="239"/>
    </location>
</feature>
<keyword evidence="6" id="KW-1185">Reference proteome</keyword>
<dbReference type="SUPFAM" id="SSF48403">
    <property type="entry name" value="Ankyrin repeat"/>
    <property type="match status" value="1"/>
</dbReference>